<dbReference type="InterPro" id="IPR031304">
    <property type="entry name" value="SLT_2"/>
</dbReference>
<sequence>MTRPFCLLRPFRFICQYAFQRLLLLPRLLACCTLALFMSLSACGGHAERTGNKVAHHTGDSQHSPLGAYSAQSISGDYAGYASLEQFIGEMVDKHGFERDYLNGLFSEAQRKNWTLNYLAKSDQAMKRGPSVGGWTRYRGKFLDKHHITGGVEFAYNYRSALQRASQEYGVPEEYILGILAVETIFGGNVGSHRVLDALTTLSFDYTRRGEYFRSELEDYLLMTRNEGLDPAEPIGSFAGAMGLGQFMPSSFLQFAVDFNNDGRRDLWDPEDAIGSIANYFAQHGWKPGQPVVSPLTARGKVKLEPGISKQYTLAEIEQAGLHSTHPYDTNGPLHLLLLRHAGHDQYLIGYPNFYTITRYNHSTYYAMAVHEVAQAIKQLL</sequence>
<dbReference type="GO" id="GO:0009253">
    <property type="term" value="P:peptidoglycan catabolic process"/>
    <property type="evidence" value="ECO:0007669"/>
    <property type="project" value="TreeGrafter"/>
</dbReference>
<accession>A0A1M7Y7Y1</accession>
<feature type="domain" description="Transglycosylase SLT" evidence="3">
    <location>
        <begin position="83"/>
        <end position="375"/>
    </location>
</feature>
<evidence type="ECO:0000313" key="5">
    <source>
        <dbReference type="Proteomes" id="UP000184603"/>
    </source>
</evidence>
<reference evidence="4 5" key="1">
    <citation type="submission" date="2016-12" db="EMBL/GenBank/DDBJ databases">
        <authorList>
            <person name="Song W.-J."/>
            <person name="Kurnit D.M."/>
        </authorList>
    </citation>
    <scope>NUCLEOTIDE SEQUENCE [LARGE SCALE GENOMIC DNA]</scope>
    <source>
        <strain evidence="4 5">DSM 18488</strain>
    </source>
</reference>
<dbReference type="PANTHER" id="PTHR30163">
    <property type="entry name" value="MEMBRANE-BOUND LYTIC MUREIN TRANSGLYCOSYLASE B"/>
    <property type="match status" value="1"/>
</dbReference>
<feature type="chain" id="PRO_5012681055" evidence="2">
    <location>
        <begin position="48"/>
        <end position="381"/>
    </location>
</feature>
<evidence type="ECO:0000256" key="2">
    <source>
        <dbReference type="SAM" id="SignalP"/>
    </source>
</evidence>
<dbReference type="PANTHER" id="PTHR30163:SF9">
    <property type="entry name" value="MEMBRANE-BOUND LYTIC MUREIN TRANSGLYCOSYLASE B"/>
    <property type="match status" value="1"/>
</dbReference>
<dbReference type="EMBL" id="FRFE01000011">
    <property type="protein sequence ID" value="SHO48733.1"/>
    <property type="molecule type" value="Genomic_DNA"/>
</dbReference>
<evidence type="ECO:0000256" key="1">
    <source>
        <dbReference type="PIRSR" id="PIRSR611757-1"/>
    </source>
</evidence>
<dbReference type="FunFam" id="1.10.8.350:FF:000001">
    <property type="entry name" value="Lytic murein transglycosylase B"/>
    <property type="match status" value="1"/>
</dbReference>
<dbReference type="AlphaFoldDB" id="A0A1M7Y7Y1"/>
<proteinExistence type="predicted"/>
<dbReference type="Gene3D" id="1.10.530.10">
    <property type="match status" value="1"/>
</dbReference>
<gene>
    <name evidence="4" type="ORF">SAMN02745220_02437</name>
</gene>
<name>A0A1M7Y7Y1_9BACT</name>
<organism evidence="4 5">
    <name type="scientific">Desulfopila aestuarii DSM 18488</name>
    <dbReference type="NCBI Taxonomy" id="1121416"/>
    <lineage>
        <taxon>Bacteria</taxon>
        <taxon>Pseudomonadati</taxon>
        <taxon>Thermodesulfobacteriota</taxon>
        <taxon>Desulfobulbia</taxon>
        <taxon>Desulfobulbales</taxon>
        <taxon>Desulfocapsaceae</taxon>
        <taxon>Desulfopila</taxon>
    </lineage>
</organism>
<dbReference type="InterPro" id="IPR023346">
    <property type="entry name" value="Lysozyme-like_dom_sf"/>
</dbReference>
<keyword evidence="5" id="KW-1185">Reference proteome</keyword>
<dbReference type="InterPro" id="IPR043426">
    <property type="entry name" value="MltB-like"/>
</dbReference>
<dbReference type="Pfam" id="PF13406">
    <property type="entry name" value="SLT_2"/>
    <property type="match status" value="1"/>
</dbReference>
<evidence type="ECO:0000313" key="4">
    <source>
        <dbReference type="EMBL" id="SHO48733.1"/>
    </source>
</evidence>
<dbReference type="SUPFAM" id="SSF53955">
    <property type="entry name" value="Lysozyme-like"/>
    <property type="match status" value="1"/>
</dbReference>
<dbReference type="STRING" id="1121416.SAMN02745220_02437"/>
<protein>
    <submittedName>
        <fullName evidence="4">Membrane-bound lytic murein transglycosylase B</fullName>
    </submittedName>
</protein>
<evidence type="ECO:0000259" key="3">
    <source>
        <dbReference type="Pfam" id="PF13406"/>
    </source>
</evidence>
<dbReference type="InterPro" id="IPR011757">
    <property type="entry name" value="Lytic_transglycosylase_MltB"/>
</dbReference>
<dbReference type="Proteomes" id="UP000184603">
    <property type="component" value="Unassembled WGS sequence"/>
</dbReference>
<dbReference type="GO" id="GO:0008933">
    <property type="term" value="F:peptidoglycan lytic transglycosylase activity"/>
    <property type="evidence" value="ECO:0007669"/>
    <property type="project" value="TreeGrafter"/>
</dbReference>
<dbReference type="NCBIfam" id="TIGR02282">
    <property type="entry name" value="MltB"/>
    <property type="match status" value="1"/>
</dbReference>
<keyword evidence="2" id="KW-0732">Signal</keyword>
<dbReference type="Gene3D" id="1.10.8.350">
    <property type="entry name" value="Bacterial muramidase"/>
    <property type="match status" value="1"/>
</dbReference>
<feature type="signal peptide" evidence="2">
    <location>
        <begin position="1"/>
        <end position="47"/>
    </location>
</feature>
<feature type="active site" evidence="1">
    <location>
        <position position="183"/>
    </location>
</feature>
<dbReference type="CDD" id="cd13399">
    <property type="entry name" value="Slt35-like"/>
    <property type="match status" value="1"/>
</dbReference>